<evidence type="ECO:0000313" key="3">
    <source>
        <dbReference type="Proteomes" id="UP000034681"/>
    </source>
</evidence>
<gene>
    <name evidence="2" type="ORF">PROH_11835</name>
</gene>
<dbReference type="CDD" id="cd10158">
    <property type="entry name" value="CsoR-like_DUF156_1"/>
    <property type="match status" value="1"/>
</dbReference>
<dbReference type="GO" id="GO:0046872">
    <property type="term" value="F:metal ion binding"/>
    <property type="evidence" value="ECO:0007669"/>
    <property type="project" value="InterPro"/>
</dbReference>
<comment type="caution">
    <text evidence="2">The sequence shown here is derived from an EMBL/GenBank/DDBJ whole genome shotgun (WGS) entry which is preliminary data.</text>
</comment>
<organism evidence="2 3">
    <name type="scientific">Prochlorothrix hollandica PCC 9006 = CALU 1027</name>
    <dbReference type="NCBI Taxonomy" id="317619"/>
    <lineage>
        <taxon>Bacteria</taxon>
        <taxon>Bacillati</taxon>
        <taxon>Cyanobacteriota</taxon>
        <taxon>Cyanophyceae</taxon>
        <taxon>Prochlorotrichales</taxon>
        <taxon>Prochlorotrichaceae</taxon>
        <taxon>Prochlorothrix</taxon>
    </lineage>
</organism>
<dbReference type="InterPro" id="IPR003735">
    <property type="entry name" value="Metal_Tscrpt_repr"/>
</dbReference>
<evidence type="ECO:0000313" key="2">
    <source>
        <dbReference type="EMBL" id="KKJ00598.1"/>
    </source>
</evidence>
<feature type="region of interest" description="Disordered" evidence="1">
    <location>
        <begin position="1"/>
        <end position="31"/>
    </location>
</feature>
<evidence type="ECO:0000256" key="1">
    <source>
        <dbReference type="SAM" id="MobiDB-lite"/>
    </source>
</evidence>
<evidence type="ECO:0008006" key="4">
    <source>
        <dbReference type="Google" id="ProtNLM"/>
    </source>
</evidence>
<dbReference type="EMBL" id="AJTX02000004">
    <property type="protein sequence ID" value="KKJ00598.1"/>
    <property type="molecule type" value="Genomic_DNA"/>
</dbReference>
<dbReference type="InterPro" id="IPR038390">
    <property type="entry name" value="Metal_Tscrpt_repr_sf"/>
</dbReference>
<dbReference type="Gene3D" id="1.20.58.1000">
    <property type="entry name" value="Metal-sensitive repressor, helix protomer"/>
    <property type="match status" value="1"/>
</dbReference>
<dbReference type="PANTHER" id="PTHR33677:SF3">
    <property type="entry name" value="COPPER-SENSING TRANSCRIPTIONAL REPRESSOR RICR"/>
    <property type="match status" value="1"/>
</dbReference>
<sequence>MASPPESRPPRSQGHHPPQDHSHVHIHDPESQKRLLNRLSRIEGHIRGIKTMVEENRACPEVLVQVAAVRGALDKVARIILDEHLTECVARAANAGDIEMELAELKAALDQFL</sequence>
<dbReference type="GO" id="GO:0003677">
    <property type="term" value="F:DNA binding"/>
    <property type="evidence" value="ECO:0007669"/>
    <property type="project" value="InterPro"/>
</dbReference>
<reference evidence="2" key="1">
    <citation type="submission" date="2012-04" db="EMBL/GenBank/DDBJ databases">
        <authorList>
            <person name="Borisov I.G."/>
            <person name="Ivanikova N.V."/>
            <person name="Pinevich A.V."/>
        </authorList>
    </citation>
    <scope>NUCLEOTIDE SEQUENCE</scope>
    <source>
        <strain evidence="2">CALU 1027</strain>
    </source>
</reference>
<dbReference type="Pfam" id="PF02583">
    <property type="entry name" value="Trns_repr_metal"/>
    <property type="match status" value="1"/>
</dbReference>
<name>A0A0M2PZV2_PROHO</name>
<dbReference type="GO" id="GO:0045892">
    <property type="term" value="P:negative regulation of DNA-templated transcription"/>
    <property type="evidence" value="ECO:0007669"/>
    <property type="project" value="UniProtKB-ARBA"/>
</dbReference>
<accession>A0A0M2PZV2</accession>
<dbReference type="Proteomes" id="UP000034681">
    <property type="component" value="Unassembled WGS sequence"/>
</dbReference>
<dbReference type="STRING" id="317619.GCA_000332315_01152"/>
<feature type="compositionally biased region" description="Basic and acidic residues" evidence="1">
    <location>
        <begin position="17"/>
        <end position="31"/>
    </location>
</feature>
<dbReference type="AlphaFoldDB" id="A0A0M2PZV2"/>
<dbReference type="eggNOG" id="COG1937">
    <property type="taxonomic scope" value="Bacteria"/>
</dbReference>
<protein>
    <recommendedName>
        <fullName evidence="4">Cytosolic protein</fullName>
    </recommendedName>
</protein>
<dbReference type="PANTHER" id="PTHR33677">
    <property type="entry name" value="TRANSCRIPTIONAL REPRESSOR FRMR-RELATED"/>
    <property type="match status" value="1"/>
</dbReference>
<proteinExistence type="predicted"/>
<keyword evidence="3" id="KW-1185">Reference proteome</keyword>